<name>A0AAV3PBC7_LITER</name>
<dbReference type="EMBL" id="BAABME010001317">
    <property type="protein sequence ID" value="GAA0148894.1"/>
    <property type="molecule type" value="Genomic_DNA"/>
</dbReference>
<dbReference type="Proteomes" id="UP001454036">
    <property type="component" value="Unassembled WGS sequence"/>
</dbReference>
<organism evidence="1 2">
    <name type="scientific">Lithospermum erythrorhizon</name>
    <name type="common">Purple gromwell</name>
    <name type="synonym">Lithospermum officinale var. erythrorhizon</name>
    <dbReference type="NCBI Taxonomy" id="34254"/>
    <lineage>
        <taxon>Eukaryota</taxon>
        <taxon>Viridiplantae</taxon>
        <taxon>Streptophyta</taxon>
        <taxon>Embryophyta</taxon>
        <taxon>Tracheophyta</taxon>
        <taxon>Spermatophyta</taxon>
        <taxon>Magnoliopsida</taxon>
        <taxon>eudicotyledons</taxon>
        <taxon>Gunneridae</taxon>
        <taxon>Pentapetalae</taxon>
        <taxon>asterids</taxon>
        <taxon>lamiids</taxon>
        <taxon>Boraginales</taxon>
        <taxon>Boraginaceae</taxon>
        <taxon>Boraginoideae</taxon>
        <taxon>Lithospermeae</taxon>
        <taxon>Lithospermum</taxon>
    </lineage>
</organism>
<reference evidence="1 2" key="1">
    <citation type="submission" date="2024-01" db="EMBL/GenBank/DDBJ databases">
        <title>The complete chloroplast genome sequence of Lithospermum erythrorhizon: insights into the phylogenetic relationship among Boraginaceae species and the maternal lineages of purple gromwells.</title>
        <authorList>
            <person name="Okada T."/>
            <person name="Watanabe K."/>
        </authorList>
    </citation>
    <scope>NUCLEOTIDE SEQUENCE [LARGE SCALE GENOMIC DNA]</scope>
</reference>
<evidence type="ECO:0000313" key="2">
    <source>
        <dbReference type="Proteomes" id="UP001454036"/>
    </source>
</evidence>
<protein>
    <submittedName>
        <fullName evidence="1">Uncharacterized protein</fullName>
    </submittedName>
</protein>
<proteinExistence type="predicted"/>
<sequence length="158" mass="17716">MVAIELKKNSRSPKLELGEIDTHRKSCKRKVVDSVKQLLMSIHHEYDASLAETTTPINQAVEAELAAKVSNNGLNEFSVTLKESICQARCVTVQTQGGEAKIHSQNCIRRQLFSENLEESAKKLEIDYAKMTDRNSLKMVTSELEGSNESLHEVVQEE</sequence>
<evidence type="ECO:0000313" key="1">
    <source>
        <dbReference type="EMBL" id="GAA0148894.1"/>
    </source>
</evidence>
<comment type="caution">
    <text evidence="1">The sequence shown here is derived from an EMBL/GenBank/DDBJ whole genome shotgun (WGS) entry which is preliminary data.</text>
</comment>
<dbReference type="AlphaFoldDB" id="A0AAV3PBC7"/>
<gene>
    <name evidence="1" type="ORF">LIER_08209</name>
</gene>
<accession>A0AAV3PBC7</accession>
<keyword evidence="2" id="KW-1185">Reference proteome</keyword>